<name>A0A9P8HWN2_9PEZI</name>
<reference evidence="6" key="1">
    <citation type="submission" date="2021-03" db="EMBL/GenBank/DDBJ databases">
        <title>Comparative genomics and phylogenomic investigation of the class Geoglossomycetes provide insights into ecological specialization and systematics.</title>
        <authorList>
            <person name="Melie T."/>
            <person name="Pirro S."/>
            <person name="Miller A.N."/>
            <person name="Quandt A."/>
        </authorList>
    </citation>
    <scope>NUCLEOTIDE SEQUENCE</scope>
    <source>
        <strain evidence="6">GBOQ0MN5Z8</strain>
    </source>
</reference>
<evidence type="ECO:0000256" key="3">
    <source>
        <dbReference type="ARBA" id="ARBA00023235"/>
    </source>
</evidence>
<comment type="caution">
    <text evidence="6">The sequence shown here is derived from an EMBL/GenBank/DDBJ whole genome shotgun (WGS) entry which is preliminary data.</text>
</comment>
<feature type="domain" description="Pseudouridine synthase I TruA alpha/beta" evidence="5">
    <location>
        <begin position="308"/>
        <end position="451"/>
    </location>
</feature>
<dbReference type="SUPFAM" id="SSF55120">
    <property type="entry name" value="Pseudouridine synthase"/>
    <property type="match status" value="1"/>
</dbReference>
<evidence type="ECO:0000256" key="2">
    <source>
        <dbReference type="ARBA" id="ARBA00022694"/>
    </source>
</evidence>
<dbReference type="PANTHER" id="PTHR11142">
    <property type="entry name" value="PSEUDOURIDYLATE SYNTHASE"/>
    <property type="match status" value="1"/>
</dbReference>
<dbReference type="InterPro" id="IPR020095">
    <property type="entry name" value="PsdUridine_synth_TruA_C"/>
</dbReference>
<evidence type="ECO:0000256" key="4">
    <source>
        <dbReference type="SAM" id="MobiDB-lite"/>
    </source>
</evidence>
<dbReference type="HAMAP" id="MF_00171">
    <property type="entry name" value="TruA"/>
    <property type="match status" value="1"/>
</dbReference>
<protein>
    <recommendedName>
        <fullName evidence="5">Pseudouridine synthase I TruA alpha/beta domain-containing protein</fullName>
    </recommendedName>
</protein>
<dbReference type="Proteomes" id="UP000698800">
    <property type="component" value="Unassembled WGS sequence"/>
</dbReference>
<dbReference type="GO" id="GO:1990481">
    <property type="term" value="P:mRNA pseudouridine synthesis"/>
    <property type="evidence" value="ECO:0007669"/>
    <property type="project" value="TreeGrafter"/>
</dbReference>
<proteinExistence type="inferred from homology"/>
<feature type="compositionally biased region" description="Pro residues" evidence="4">
    <location>
        <begin position="29"/>
        <end position="44"/>
    </location>
</feature>
<dbReference type="InterPro" id="IPR020097">
    <property type="entry name" value="PsdUridine_synth_TruA_a/b_dom"/>
</dbReference>
<dbReference type="GO" id="GO:0009982">
    <property type="term" value="F:pseudouridine synthase activity"/>
    <property type="evidence" value="ECO:0007669"/>
    <property type="project" value="InterPro"/>
</dbReference>
<dbReference type="Gene3D" id="3.30.70.580">
    <property type="entry name" value="Pseudouridine synthase I, catalytic domain, N-terminal subdomain"/>
    <property type="match status" value="1"/>
</dbReference>
<dbReference type="InterPro" id="IPR020103">
    <property type="entry name" value="PsdUridine_synth_cat_dom_sf"/>
</dbReference>
<dbReference type="Gene3D" id="3.30.70.660">
    <property type="entry name" value="Pseudouridine synthase I, catalytic domain, C-terminal subdomain"/>
    <property type="match status" value="1"/>
</dbReference>
<gene>
    <name evidence="6" type="ORF">FGG08_006147</name>
</gene>
<dbReference type="GO" id="GO:0031119">
    <property type="term" value="P:tRNA pseudouridine synthesis"/>
    <property type="evidence" value="ECO:0007669"/>
    <property type="project" value="TreeGrafter"/>
</dbReference>
<dbReference type="GO" id="GO:0003723">
    <property type="term" value="F:RNA binding"/>
    <property type="evidence" value="ECO:0007669"/>
    <property type="project" value="InterPro"/>
</dbReference>
<dbReference type="Pfam" id="PF01416">
    <property type="entry name" value="PseudoU_synth_1"/>
    <property type="match status" value="1"/>
</dbReference>
<feature type="region of interest" description="Disordered" evidence="4">
    <location>
        <begin position="520"/>
        <end position="563"/>
    </location>
</feature>
<accession>A0A9P8HWN2</accession>
<sequence length="617" mass="68952">MDDNYSRWSHARLVERVTELEAKLSNENPSPPKPPRPSPPPPTGLPNHRPKNARAERVFDPSKYSTRLIALKLAYLGQRYHGFEYTRNNKTPYPTIEEELWKALNKARLIFPPDTSPLRPGEVSWEGCEYSKCGRTDKGVSAFGQVVGIRVRSNRPLARREAGEGGGDEDMHHTYPRPGSIEVVSGPLRVVDGLRGEGDEGGLVDGFSLHDPDYEDALSFDHIDDEIPYPQVLNRILPPDIRILAWCPSPPSDFSARFSCRERRYRYFFTQPAFAPVPGPAGLSNFVDARGRRRREGWLDIQAMREGAKHFEGVHDFRNFCKVDPSKQLASFERKIFYADIEEVDPKSGPAGFVGRTQFELPSGASSAGLMLEDAPLGYEEPPKVYALTIHGSAFLWHQVRHMAAILFLIGQGLESPSLVPALLDIANQPTKPHYEMADDAPLVLWDCIFPQSDDESRKDALQWVYVAETRSAQSGSAPTPYDGMFGTGGLVENIWEIWRKKKIEEVLAGSLLEVIVSQGDQDPRASDAARQTEASELERAQQGKRSQKVFQGGDTPSPKGKWIPVLQKRRMDPVEDINARYAARKGLESGISRGERIDGWRKVVIKKEGSTNGIGT</sequence>
<evidence type="ECO:0000313" key="6">
    <source>
        <dbReference type="EMBL" id="KAH0537012.1"/>
    </source>
</evidence>
<dbReference type="GO" id="GO:0005634">
    <property type="term" value="C:nucleus"/>
    <property type="evidence" value="ECO:0007669"/>
    <property type="project" value="TreeGrafter"/>
</dbReference>
<dbReference type="AlphaFoldDB" id="A0A9P8HWN2"/>
<evidence type="ECO:0000259" key="5">
    <source>
        <dbReference type="Pfam" id="PF01416"/>
    </source>
</evidence>
<feature type="region of interest" description="Disordered" evidence="4">
    <location>
        <begin position="157"/>
        <end position="178"/>
    </location>
</feature>
<dbReference type="PANTHER" id="PTHR11142:SF5">
    <property type="entry name" value="TRNA PSEUDOURIDINE(38_39) SYNTHASE"/>
    <property type="match status" value="1"/>
</dbReference>
<dbReference type="InterPro" id="IPR020094">
    <property type="entry name" value="TruA/RsuA/RluB/E/F_N"/>
</dbReference>
<feature type="region of interest" description="Disordered" evidence="4">
    <location>
        <begin position="19"/>
        <end position="53"/>
    </location>
</feature>
<dbReference type="EMBL" id="JAGHQL010000167">
    <property type="protein sequence ID" value="KAH0537012.1"/>
    <property type="molecule type" value="Genomic_DNA"/>
</dbReference>
<organism evidence="6 7">
    <name type="scientific">Glutinoglossum americanum</name>
    <dbReference type="NCBI Taxonomy" id="1670608"/>
    <lineage>
        <taxon>Eukaryota</taxon>
        <taxon>Fungi</taxon>
        <taxon>Dikarya</taxon>
        <taxon>Ascomycota</taxon>
        <taxon>Pezizomycotina</taxon>
        <taxon>Geoglossomycetes</taxon>
        <taxon>Geoglossales</taxon>
        <taxon>Geoglossaceae</taxon>
        <taxon>Glutinoglossum</taxon>
    </lineage>
</organism>
<dbReference type="GO" id="GO:0005737">
    <property type="term" value="C:cytoplasm"/>
    <property type="evidence" value="ECO:0007669"/>
    <property type="project" value="TreeGrafter"/>
</dbReference>
<feature type="compositionally biased region" description="Basic and acidic residues" evidence="4">
    <location>
        <begin position="158"/>
        <end position="173"/>
    </location>
</feature>
<dbReference type="InterPro" id="IPR001406">
    <property type="entry name" value="PsdUridine_synth_TruA"/>
</dbReference>
<evidence type="ECO:0000256" key="1">
    <source>
        <dbReference type="ARBA" id="ARBA00009375"/>
    </source>
</evidence>
<keyword evidence="7" id="KW-1185">Reference proteome</keyword>
<dbReference type="OrthoDB" id="25767at2759"/>
<keyword evidence="2" id="KW-0819">tRNA processing</keyword>
<comment type="similarity">
    <text evidence="1">Belongs to the tRNA pseudouridine synthase TruA family.</text>
</comment>
<keyword evidence="3" id="KW-0413">Isomerase</keyword>
<evidence type="ECO:0000313" key="7">
    <source>
        <dbReference type="Proteomes" id="UP000698800"/>
    </source>
</evidence>